<accession>A0A7L4P7X4</accession>
<comment type="caution">
    <text evidence="1">The sequence shown here is derived from an EMBL/GenBank/DDBJ whole genome shotgun (WGS) entry which is preliminary data.</text>
</comment>
<dbReference type="OMA" id="HIFTFAI"/>
<gene>
    <name evidence="1" type="ORF">HC235_04055</name>
</gene>
<keyword evidence="2" id="KW-1185">Reference proteome</keyword>
<evidence type="ECO:0000313" key="2">
    <source>
        <dbReference type="Proteomes" id="UP000554766"/>
    </source>
</evidence>
<dbReference type="EMBL" id="JAAVJF010000002">
    <property type="protein sequence ID" value="NYR15135.1"/>
    <property type="molecule type" value="Genomic_DNA"/>
</dbReference>
<protein>
    <submittedName>
        <fullName evidence="1">Uncharacterized protein</fullName>
    </submittedName>
</protein>
<dbReference type="AlphaFoldDB" id="A0A7L4P7X4"/>
<proteinExistence type="predicted"/>
<evidence type="ECO:0000313" key="1">
    <source>
        <dbReference type="EMBL" id="NYR15135.1"/>
    </source>
</evidence>
<dbReference type="Proteomes" id="UP000554766">
    <property type="component" value="Unassembled WGS sequence"/>
</dbReference>
<reference evidence="1 2" key="1">
    <citation type="journal article" date="2020" name="Nat. Commun.">
        <title>The structures of two archaeal type IV pili illuminate evolutionary relationships.</title>
        <authorList>
            <person name="Wang F."/>
            <person name="Baquero D.P."/>
            <person name="Su Z."/>
            <person name="Beltran L.C."/>
            <person name="Prangishvili D."/>
            <person name="Krupovic M."/>
            <person name="Egelman E.H."/>
        </authorList>
    </citation>
    <scope>NUCLEOTIDE SEQUENCE [LARGE SCALE GENOMIC DNA]</scope>
    <source>
        <strain evidence="1 2">2GA</strain>
    </source>
</reference>
<name>A0A7L4P7X4_9CREN</name>
<sequence length="102" mass="11422">MSYSIEHARVKEAIEKSQCTGPTPLELLHCLENVLRNVGYTPTTSHLLDANVDPAEQPERARFIRIETQKAGEKNTHIFTFAILKSGGTFKALWLQSAVVEK</sequence>
<dbReference type="GeneID" id="5054343"/>
<organism evidence="1 2">
    <name type="scientific">Pyrobaculum arsenaticum</name>
    <dbReference type="NCBI Taxonomy" id="121277"/>
    <lineage>
        <taxon>Archaea</taxon>
        <taxon>Thermoproteota</taxon>
        <taxon>Thermoprotei</taxon>
        <taxon>Thermoproteales</taxon>
        <taxon>Thermoproteaceae</taxon>
        <taxon>Pyrobaculum</taxon>
    </lineage>
</organism>
<dbReference type="RefSeq" id="WP_011901048.1">
    <property type="nucleotide sequence ID" value="NZ_JAAVJF010000002.1"/>
</dbReference>